<dbReference type="InterPro" id="IPR006626">
    <property type="entry name" value="PbH1"/>
</dbReference>
<feature type="domain" description="Periplasmic copper-binding protein NosD beta helix" evidence="1">
    <location>
        <begin position="1"/>
        <end position="53"/>
    </location>
</feature>
<dbReference type="InterPro" id="IPR022441">
    <property type="entry name" value="Para_beta_helix_rpt-2"/>
</dbReference>
<dbReference type="Gene3D" id="2.160.20.10">
    <property type="entry name" value="Single-stranded right-handed beta-helix, Pectin lyase-like"/>
    <property type="match status" value="1"/>
</dbReference>
<organism evidence="2 3">
    <name type="scientific">Methanosarcina lacustris Z-7289</name>
    <dbReference type="NCBI Taxonomy" id="1434111"/>
    <lineage>
        <taxon>Archaea</taxon>
        <taxon>Methanobacteriati</taxon>
        <taxon>Methanobacteriota</taxon>
        <taxon>Stenosarchaea group</taxon>
        <taxon>Methanomicrobia</taxon>
        <taxon>Methanosarcinales</taxon>
        <taxon>Methanosarcinaceae</taxon>
        <taxon>Methanosarcina</taxon>
    </lineage>
</organism>
<reference evidence="2 3" key="1">
    <citation type="submission" date="2014-07" db="EMBL/GenBank/DDBJ databases">
        <title>Methanogenic archaea and the global carbon cycle.</title>
        <authorList>
            <person name="Henriksen J.R."/>
            <person name="Luke J."/>
            <person name="Reinhart S."/>
            <person name="Benedict M.N."/>
            <person name="Youngblut N.D."/>
            <person name="Metcalf M.E."/>
            <person name="Whitaker R.J."/>
            <person name="Metcalf W.W."/>
        </authorList>
    </citation>
    <scope>NUCLEOTIDE SEQUENCE [LARGE SCALE GENOMIC DNA]</scope>
    <source>
        <strain evidence="2 3">Z-7289</strain>
    </source>
</reference>
<evidence type="ECO:0000313" key="3">
    <source>
        <dbReference type="Proteomes" id="UP000033072"/>
    </source>
</evidence>
<evidence type="ECO:0000259" key="1">
    <source>
        <dbReference type="Pfam" id="PF05048"/>
    </source>
</evidence>
<dbReference type="InterPro" id="IPR011050">
    <property type="entry name" value="Pectin_lyase_fold/virulence"/>
</dbReference>
<proteinExistence type="predicted"/>
<dbReference type="SMART" id="SM00710">
    <property type="entry name" value="PbH1"/>
    <property type="match status" value="2"/>
</dbReference>
<protein>
    <submittedName>
        <fullName evidence="2">Cell surface protein</fullName>
    </submittedName>
</protein>
<dbReference type="GeneID" id="32210101"/>
<evidence type="ECO:0000313" key="2">
    <source>
        <dbReference type="EMBL" id="AKB74365.1"/>
    </source>
</evidence>
<dbReference type="SUPFAM" id="SSF51126">
    <property type="entry name" value="Pectin lyase-like"/>
    <property type="match status" value="1"/>
</dbReference>
<dbReference type="STRING" id="1434111.MSLAZ_1104"/>
<sequence length="58" mass="6090">MISLSNDNIISGNTANETFRGIHLDSSDGNTVSDNTVASNSVSGVFMCAGSDSEHERQ</sequence>
<keyword evidence="3" id="KW-1185">Reference proteome</keyword>
<dbReference type="NCBIfam" id="TIGR03804">
    <property type="entry name" value="para_beta_helix"/>
    <property type="match status" value="1"/>
</dbReference>
<dbReference type="Proteomes" id="UP000033072">
    <property type="component" value="Chromosome"/>
</dbReference>
<dbReference type="Pfam" id="PF05048">
    <property type="entry name" value="NosD"/>
    <property type="match status" value="1"/>
</dbReference>
<accession>A0A0E3WSG5</accession>
<dbReference type="KEGG" id="mls:MSLAZ_1104"/>
<dbReference type="HOGENOM" id="CLU_2968478_0_0_2"/>
<dbReference type="InterPro" id="IPR007742">
    <property type="entry name" value="NosD_dom"/>
</dbReference>
<dbReference type="EMBL" id="CP009515">
    <property type="protein sequence ID" value="AKB74365.1"/>
    <property type="molecule type" value="Genomic_DNA"/>
</dbReference>
<dbReference type="RefSeq" id="WP_198143860.1">
    <property type="nucleotide sequence ID" value="NZ_CP009515.1"/>
</dbReference>
<dbReference type="AlphaFoldDB" id="A0A0E3WSG5"/>
<name>A0A0E3WSG5_9EURY</name>
<dbReference type="InterPro" id="IPR012334">
    <property type="entry name" value="Pectin_lyas_fold"/>
</dbReference>
<gene>
    <name evidence="2" type="ORF">MSLAZ_1104</name>
</gene>